<accession>A0A2S7U2T3</accession>
<dbReference type="AlphaFoldDB" id="A0A2S7U2T3"/>
<evidence type="ECO:0000313" key="1">
    <source>
        <dbReference type="EMBL" id="PQJ29296.1"/>
    </source>
</evidence>
<reference evidence="1 2" key="1">
    <citation type="submission" date="2016-12" db="EMBL/GenBank/DDBJ databases">
        <title>Study of bacterial adaptation to deep sea.</title>
        <authorList>
            <person name="Song J."/>
            <person name="Yoshizawa S."/>
            <person name="Kogure K."/>
        </authorList>
    </citation>
    <scope>NUCLEOTIDE SEQUENCE [LARGE SCALE GENOMIC DNA]</scope>
    <source>
        <strain evidence="1 2">SAORIC-165</strain>
    </source>
</reference>
<sequence length="86" mass="9428">MPINGLLINLSDDEVLAAETVDLMRKSGKLEMGELADRYLPVVVEASNVGVSHDVHEWIDDLPGVVSVDVIFASVEEPNRNKVENI</sequence>
<dbReference type="OrthoDB" id="199995at2"/>
<dbReference type="RefSeq" id="WP_105043791.1">
    <property type="nucleotide sequence ID" value="NZ_MQWA01000001.1"/>
</dbReference>
<dbReference type="EMBL" id="MQWA01000001">
    <property type="protein sequence ID" value="PQJ29296.1"/>
    <property type="molecule type" value="Genomic_DNA"/>
</dbReference>
<dbReference type="Proteomes" id="UP000239907">
    <property type="component" value="Unassembled WGS sequence"/>
</dbReference>
<gene>
    <name evidence="1" type="ORF">BSZ32_12880</name>
</gene>
<comment type="caution">
    <text evidence="1">The sequence shown here is derived from an EMBL/GenBank/DDBJ whole genome shotgun (WGS) entry which is preliminary data.</text>
</comment>
<organism evidence="1 2">
    <name type="scientific">Rubritalea profundi</name>
    <dbReference type="NCBI Taxonomy" id="1658618"/>
    <lineage>
        <taxon>Bacteria</taxon>
        <taxon>Pseudomonadati</taxon>
        <taxon>Verrucomicrobiota</taxon>
        <taxon>Verrucomicrobiia</taxon>
        <taxon>Verrucomicrobiales</taxon>
        <taxon>Rubritaleaceae</taxon>
        <taxon>Rubritalea</taxon>
    </lineage>
</organism>
<protein>
    <submittedName>
        <fullName evidence="1">Uncharacterized protein</fullName>
    </submittedName>
</protein>
<name>A0A2S7U2T3_9BACT</name>
<evidence type="ECO:0000313" key="2">
    <source>
        <dbReference type="Proteomes" id="UP000239907"/>
    </source>
</evidence>
<keyword evidence="2" id="KW-1185">Reference proteome</keyword>
<proteinExistence type="predicted"/>